<dbReference type="EMBL" id="GDID01005790">
    <property type="protein sequence ID" value="JAP90816.1"/>
    <property type="molecule type" value="Transcribed_RNA"/>
</dbReference>
<evidence type="ECO:0000313" key="8">
    <source>
        <dbReference type="EMBL" id="JAP90816.1"/>
    </source>
</evidence>
<dbReference type="GO" id="GO:0008270">
    <property type="term" value="F:zinc ion binding"/>
    <property type="evidence" value="ECO:0007669"/>
    <property type="project" value="UniProtKB-KW"/>
</dbReference>
<evidence type="ECO:0000259" key="5">
    <source>
        <dbReference type="PROSITE" id="PS50089"/>
    </source>
</evidence>
<dbReference type="SUPFAM" id="SSF161219">
    <property type="entry name" value="CHY zinc finger-like"/>
    <property type="match status" value="1"/>
</dbReference>
<dbReference type="InterPro" id="IPR001841">
    <property type="entry name" value="Znf_RING"/>
</dbReference>
<dbReference type="CDD" id="cd16448">
    <property type="entry name" value="RING-H2"/>
    <property type="match status" value="1"/>
</dbReference>
<evidence type="ECO:0000259" key="7">
    <source>
        <dbReference type="PROSITE" id="PS51270"/>
    </source>
</evidence>
<dbReference type="GO" id="GO:0005634">
    <property type="term" value="C:nucleus"/>
    <property type="evidence" value="ECO:0007669"/>
    <property type="project" value="TreeGrafter"/>
</dbReference>
<dbReference type="GO" id="GO:0006511">
    <property type="term" value="P:ubiquitin-dependent protein catabolic process"/>
    <property type="evidence" value="ECO:0007669"/>
    <property type="project" value="TreeGrafter"/>
</dbReference>
<dbReference type="InterPro" id="IPR037275">
    <property type="entry name" value="Znf_CTCHY_sf"/>
</dbReference>
<dbReference type="AlphaFoldDB" id="A0A146K5A2"/>
<gene>
    <name evidence="8" type="ORF">TPC1_17772</name>
</gene>
<feature type="non-terminal residue" evidence="8">
    <location>
        <position position="469"/>
    </location>
</feature>
<feature type="domain" description="CTCHY-type" evidence="7">
    <location>
        <begin position="220"/>
        <end position="287"/>
    </location>
</feature>
<evidence type="ECO:0000256" key="2">
    <source>
        <dbReference type="ARBA" id="ARBA00022771"/>
    </source>
</evidence>
<dbReference type="GO" id="GO:0061630">
    <property type="term" value="F:ubiquitin protein ligase activity"/>
    <property type="evidence" value="ECO:0007669"/>
    <property type="project" value="TreeGrafter"/>
</dbReference>
<evidence type="ECO:0000256" key="3">
    <source>
        <dbReference type="ARBA" id="ARBA00022833"/>
    </source>
</evidence>
<dbReference type="SUPFAM" id="SSF161245">
    <property type="entry name" value="Zinc hairpin stack"/>
    <property type="match status" value="1"/>
</dbReference>
<dbReference type="PANTHER" id="PTHR21319">
    <property type="entry name" value="RING FINGER AND CHY ZINC FINGER DOMAIN-CONTAINING PROTEIN 1"/>
    <property type="match status" value="1"/>
</dbReference>
<dbReference type="Gene3D" id="3.30.40.10">
    <property type="entry name" value="Zinc/RING finger domain, C3HC4 (zinc finger)"/>
    <property type="match status" value="1"/>
</dbReference>
<feature type="domain" description="RING-type" evidence="5">
    <location>
        <begin position="284"/>
        <end position="328"/>
    </location>
</feature>
<dbReference type="InterPro" id="IPR013083">
    <property type="entry name" value="Znf_RING/FYVE/PHD"/>
</dbReference>
<dbReference type="InterPro" id="IPR037274">
    <property type="entry name" value="Znf_CHY_sf"/>
</dbReference>
<protein>
    <submittedName>
        <fullName evidence="8">CHY zinc finger domain-containing protein</fullName>
    </submittedName>
</protein>
<dbReference type="InterPro" id="IPR017921">
    <property type="entry name" value="Znf_CTCHY"/>
</dbReference>
<organism evidence="8">
    <name type="scientific">Trepomonas sp. PC1</name>
    <dbReference type="NCBI Taxonomy" id="1076344"/>
    <lineage>
        <taxon>Eukaryota</taxon>
        <taxon>Metamonada</taxon>
        <taxon>Diplomonadida</taxon>
        <taxon>Hexamitidae</taxon>
        <taxon>Hexamitinae</taxon>
        <taxon>Trepomonas</taxon>
    </lineage>
</organism>
<dbReference type="PROSITE" id="PS51266">
    <property type="entry name" value="ZF_CHY"/>
    <property type="match status" value="1"/>
</dbReference>
<evidence type="ECO:0000256" key="4">
    <source>
        <dbReference type="PROSITE-ProRule" id="PRU00601"/>
    </source>
</evidence>
<dbReference type="PROSITE" id="PS50089">
    <property type="entry name" value="ZF_RING_2"/>
    <property type="match status" value="1"/>
</dbReference>
<dbReference type="PROSITE" id="PS51270">
    <property type="entry name" value="ZF_CTCHY"/>
    <property type="match status" value="1"/>
</dbReference>
<evidence type="ECO:0000259" key="6">
    <source>
        <dbReference type="PROSITE" id="PS51266"/>
    </source>
</evidence>
<proteinExistence type="predicted"/>
<accession>A0A146K5A2</accession>
<dbReference type="Pfam" id="PF05495">
    <property type="entry name" value="zf-CHY"/>
    <property type="match status" value="1"/>
</dbReference>
<feature type="domain" description="CHY-type" evidence="6">
    <location>
        <begin position="153"/>
        <end position="218"/>
    </location>
</feature>
<keyword evidence="2 4" id="KW-0863">Zinc-finger</keyword>
<dbReference type="SUPFAM" id="SSF57850">
    <property type="entry name" value="RING/U-box"/>
    <property type="match status" value="1"/>
</dbReference>
<dbReference type="InterPro" id="IPR008913">
    <property type="entry name" value="Znf_CHY"/>
</dbReference>
<reference evidence="8" key="1">
    <citation type="submission" date="2015-07" db="EMBL/GenBank/DDBJ databases">
        <title>Adaptation to a free-living lifestyle via gene acquisitions in the diplomonad Trepomonas sp. PC1.</title>
        <authorList>
            <person name="Xu F."/>
            <person name="Jerlstrom-Hultqvist J."/>
            <person name="Kolisko M."/>
            <person name="Simpson A.G.B."/>
            <person name="Roger A.J."/>
            <person name="Svard S.G."/>
            <person name="Andersson J.O."/>
        </authorList>
    </citation>
    <scope>NUCLEOTIDE SEQUENCE</scope>
    <source>
        <strain evidence="8">PC1</strain>
    </source>
</reference>
<sequence length="469" mass="55739">MKSYQLQVQLFKLVDPLLPFVPENRQELRTVSFASIDDEERSYYEDCIYQVEPIYPLRFWDSSKTYFENKYDNFEEYMSLVDDTDTFKRYLKSEHFNPLSDNQNKFTRKQLIQIMNNDQDKPYFAFIDPLTNLSYEERHQLEQRDPMIYGQYSIVQNYGCKHGERGAYVKCNECQKVYGCEKCHDEEEMHEVGEVDTYVCCNCQLEQQWSVHCTTCHQQFTNVECTKCKLILLTDKETQPHYHCSRCNVCHVDSLERLTSICKKCNQCVCINKRETHECEEVCCLICHGTIYKDQDHVTLPCNVRHKMHEHCFAQFHMSQKPICPLCRRSCMDNNQKRKMQLSNVMNLNATIFVQDIVRLLQIKCRDCGLVSMDFINSMCKSCWLTNVDIENEWIVPRQEMVQFLTKNVPLECGEPTLNEQMKTDMMELYRQVYEKAVASLKADETLSRQQLEQMLFEEMEEGEEIEFE</sequence>
<name>A0A146K5A2_9EUKA</name>
<dbReference type="GO" id="GO:0016567">
    <property type="term" value="P:protein ubiquitination"/>
    <property type="evidence" value="ECO:0007669"/>
    <property type="project" value="TreeGrafter"/>
</dbReference>
<keyword evidence="1" id="KW-0479">Metal-binding</keyword>
<keyword evidence="3" id="KW-0862">Zinc</keyword>
<evidence type="ECO:0000256" key="1">
    <source>
        <dbReference type="ARBA" id="ARBA00022723"/>
    </source>
</evidence>
<dbReference type="PANTHER" id="PTHR21319:SF53">
    <property type="entry name" value="RING FINGER AND CHY ZINC FINGER DOMAIN-CONTAINING PROTEIN 1"/>
    <property type="match status" value="1"/>
</dbReference>